<evidence type="ECO:0000256" key="1">
    <source>
        <dbReference type="SAM" id="SignalP"/>
    </source>
</evidence>
<keyword evidence="1" id="KW-0732">Signal</keyword>
<dbReference type="CDD" id="cd00063">
    <property type="entry name" value="FN3"/>
    <property type="match status" value="1"/>
</dbReference>
<dbReference type="Proteomes" id="UP000294498">
    <property type="component" value="Unassembled WGS sequence"/>
</dbReference>
<protein>
    <recommendedName>
        <fullName evidence="2">Fibronectin type-III domain-containing protein</fullName>
    </recommendedName>
</protein>
<feature type="signal peptide" evidence="1">
    <location>
        <begin position="1"/>
        <end position="19"/>
    </location>
</feature>
<sequence length="818" mass="86721">MYKRLLLYILLATPFAGMAQIAVTSNPGPGLYVALDWQAVPGATGYNIFRKTPADAAYPATPLNATPIVPAGTCAAIRALLIHGTDSTAWKLVAAGLADSSVLFNPCGMNGALSASKRQRLAVLAGSNLSIALAAGWGYEDHSVTNGTAYQYKIVAVGPGTTVATDLPVSAGVPVVLPAATGVHADAGDAMNQANWGLVTGAAGYVVDRATSPGGPFTRVSPTPYMSTFTHHLNGDTLVPNALGFVDFQHYDTAGNPIAHKVAGVNVNGPLNGTTYYYRVTALDFFLRPGTASGASGGVTPHDTTPPSTPGNVSTSVDNIHGWVQVSWTQVIKDIKGRVEQPDSSVSYKLYRFTGSGNPNTLTATLVATVPPLKGIHGVDTVDKYSGLRAVYGDKTWWYRVRAVDVNGNTGPWSAAASAIVKDTTPPAIVKGVMAKGFEDHISVMWQLNTEPDMAQYTVYRSLCHLGQWVNCNRPDTCRSWYIGTPAYNTGVVGTPGFNNDRKGWPCPCSGTFVFLGTITQDSAKRAKAAGHFMYNDYSVPPGSPLCYAYWVKAKDSSGNESGTYPIPSPAEQAQIVCAHLRDTTPPEAATITGLNALPLAIVVQWIGPPSQDIRAYQVYRAQGLVPGQEPPLANFTWVGGMTVEIPPKTPVVLTAPYHAPSVLPCDSIPVQAMPWMSQGAFVDRTVQPKLTYWYRVVGIDYAGNQTPLSQAAPISTFTFSTKAIPAPVLDTAMVNATPCSVQLTWTPAFNAAADKGFIVYRSTTAGGTFNPIVTAPVKGATYTDTQVTHGQTYYYKVALLLKTGQLSALSNVKTVTP</sequence>
<dbReference type="InterPro" id="IPR003961">
    <property type="entry name" value="FN3_dom"/>
</dbReference>
<dbReference type="Gene3D" id="2.60.40.10">
    <property type="entry name" value="Immunoglobulins"/>
    <property type="match status" value="4"/>
</dbReference>
<accession>A0A4R8DX22</accession>
<dbReference type="InterPro" id="IPR013783">
    <property type="entry name" value="Ig-like_fold"/>
</dbReference>
<dbReference type="RefSeq" id="WP_133994618.1">
    <property type="nucleotide sequence ID" value="NZ_SODV01000001.1"/>
</dbReference>
<organism evidence="3 4">
    <name type="scientific">Dinghuibacter silviterrae</name>
    <dbReference type="NCBI Taxonomy" id="1539049"/>
    <lineage>
        <taxon>Bacteria</taxon>
        <taxon>Pseudomonadati</taxon>
        <taxon>Bacteroidota</taxon>
        <taxon>Chitinophagia</taxon>
        <taxon>Chitinophagales</taxon>
        <taxon>Chitinophagaceae</taxon>
        <taxon>Dinghuibacter</taxon>
    </lineage>
</organism>
<gene>
    <name evidence="3" type="ORF">EDB95_3034</name>
</gene>
<evidence type="ECO:0000313" key="4">
    <source>
        <dbReference type="Proteomes" id="UP000294498"/>
    </source>
</evidence>
<comment type="caution">
    <text evidence="3">The sequence shown here is derived from an EMBL/GenBank/DDBJ whole genome shotgun (WGS) entry which is preliminary data.</text>
</comment>
<dbReference type="InterPro" id="IPR036116">
    <property type="entry name" value="FN3_sf"/>
</dbReference>
<evidence type="ECO:0000313" key="3">
    <source>
        <dbReference type="EMBL" id="TDX01987.1"/>
    </source>
</evidence>
<keyword evidence="4" id="KW-1185">Reference proteome</keyword>
<reference evidence="3 4" key="1">
    <citation type="submission" date="2019-03" db="EMBL/GenBank/DDBJ databases">
        <title>Genomic Encyclopedia of Type Strains, Phase IV (KMG-IV): sequencing the most valuable type-strain genomes for metagenomic binning, comparative biology and taxonomic classification.</title>
        <authorList>
            <person name="Goeker M."/>
        </authorList>
    </citation>
    <scope>NUCLEOTIDE SEQUENCE [LARGE SCALE GENOMIC DNA]</scope>
    <source>
        <strain evidence="3 4">DSM 100059</strain>
    </source>
</reference>
<dbReference type="SUPFAM" id="SSF49265">
    <property type="entry name" value="Fibronectin type III"/>
    <property type="match status" value="1"/>
</dbReference>
<evidence type="ECO:0000259" key="2">
    <source>
        <dbReference type="PROSITE" id="PS50853"/>
    </source>
</evidence>
<dbReference type="AlphaFoldDB" id="A0A4R8DX22"/>
<name>A0A4R8DX22_9BACT</name>
<dbReference type="OrthoDB" id="923194at2"/>
<proteinExistence type="predicted"/>
<dbReference type="PROSITE" id="PS50853">
    <property type="entry name" value="FN3"/>
    <property type="match status" value="1"/>
</dbReference>
<feature type="chain" id="PRO_5020493665" description="Fibronectin type-III domain-containing protein" evidence="1">
    <location>
        <begin position="20"/>
        <end position="818"/>
    </location>
</feature>
<feature type="domain" description="Fibronectin type-III" evidence="2">
    <location>
        <begin position="728"/>
        <end position="818"/>
    </location>
</feature>
<dbReference type="EMBL" id="SODV01000001">
    <property type="protein sequence ID" value="TDX01987.1"/>
    <property type="molecule type" value="Genomic_DNA"/>
</dbReference>